<evidence type="ECO:0000256" key="2">
    <source>
        <dbReference type="ARBA" id="ARBA00023015"/>
    </source>
</evidence>
<dbReference type="RefSeq" id="WP_187783355.1">
    <property type="nucleotide sequence ID" value="NZ_JACTVA010000005.1"/>
</dbReference>
<dbReference type="Pfam" id="PF00126">
    <property type="entry name" value="HTH_1"/>
    <property type="match status" value="1"/>
</dbReference>
<gene>
    <name evidence="6" type="ORF">IBL26_04970</name>
</gene>
<dbReference type="InterPro" id="IPR005119">
    <property type="entry name" value="LysR_subst-bd"/>
</dbReference>
<dbReference type="InterPro" id="IPR000847">
    <property type="entry name" value="LysR_HTH_N"/>
</dbReference>
<reference evidence="6 7" key="1">
    <citation type="journal article" date="2013" name="Int. J. Syst. Evol. Microbiol.">
        <title>Roseomonas aerophila sp. nov., isolated from air.</title>
        <authorList>
            <person name="Kim S.J."/>
            <person name="Weon H.Y."/>
            <person name="Ahn J.H."/>
            <person name="Hong S.B."/>
            <person name="Seok S.J."/>
            <person name="Whang K.S."/>
            <person name="Kwon S.W."/>
        </authorList>
    </citation>
    <scope>NUCLEOTIDE SEQUENCE [LARGE SCALE GENOMIC DNA]</scope>
    <source>
        <strain evidence="6 7">NBRC 108923</strain>
    </source>
</reference>
<dbReference type="InterPro" id="IPR036388">
    <property type="entry name" value="WH-like_DNA-bd_sf"/>
</dbReference>
<proteinExistence type="inferred from homology"/>
<feature type="domain" description="HTH lysR-type" evidence="5">
    <location>
        <begin position="12"/>
        <end position="64"/>
    </location>
</feature>
<dbReference type="Pfam" id="PF03466">
    <property type="entry name" value="LysR_substrate"/>
    <property type="match status" value="1"/>
</dbReference>
<dbReference type="InterPro" id="IPR050950">
    <property type="entry name" value="HTH-type_LysR_regulators"/>
</dbReference>
<keyword evidence="3" id="KW-0238">DNA-binding</keyword>
<dbReference type="Gene3D" id="1.10.10.10">
    <property type="entry name" value="Winged helix-like DNA-binding domain superfamily/Winged helix DNA-binding domain"/>
    <property type="match status" value="1"/>
</dbReference>
<dbReference type="SUPFAM" id="SSF46785">
    <property type="entry name" value="Winged helix' DNA-binding domain"/>
    <property type="match status" value="1"/>
</dbReference>
<evidence type="ECO:0000256" key="3">
    <source>
        <dbReference type="ARBA" id="ARBA00023125"/>
    </source>
</evidence>
<dbReference type="PROSITE" id="PS50931">
    <property type="entry name" value="HTH_LYSR"/>
    <property type="match status" value="1"/>
</dbReference>
<dbReference type="Gene3D" id="3.40.190.290">
    <property type="match status" value="1"/>
</dbReference>
<accession>A0ABR7RHZ0</accession>
<evidence type="ECO:0000313" key="7">
    <source>
        <dbReference type="Proteomes" id="UP000626026"/>
    </source>
</evidence>
<dbReference type="PANTHER" id="PTHR30419:SF2">
    <property type="entry name" value="LYSR FAMILY TRANSCRIPTIONAL REGULATOR"/>
    <property type="match status" value="1"/>
</dbReference>
<dbReference type="SUPFAM" id="SSF53850">
    <property type="entry name" value="Periplasmic binding protein-like II"/>
    <property type="match status" value="1"/>
</dbReference>
<dbReference type="InterPro" id="IPR036390">
    <property type="entry name" value="WH_DNA-bd_sf"/>
</dbReference>
<dbReference type="EMBL" id="JACTVA010000005">
    <property type="protein sequence ID" value="MBC9206179.1"/>
    <property type="molecule type" value="Genomic_DNA"/>
</dbReference>
<evidence type="ECO:0000256" key="4">
    <source>
        <dbReference type="ARBA" id="ARBA00023163"/>
    </source>
</evidence>
<evidence type="ECO:0000256" key="1">
    <source>
        <dbReference type="ARBA" id="ARBA00009437"/>
    </source>
</evidence>
<evidence type="ECO:0000259" key="5">
    <source>
        <dbReference type="PROSITE" id="PS50931"/>
    </source>
</evidence>
<dbReference type="Proteomes" id="UP000626026">
    <property type="component" value="Unassembled WGS sequence"/>
</dbReference>
<comment type="similarity">
    <text evidence="1">Belongs to the LysR transcriptional regulatory family.</text>
</comment>
<name>A0ABR7RHZ0_9PROT</name>
<keyword evidence="2" id="KW-0805">Transcription regulation</keyword>
<organism evidence="6 7">
    <name type="scientific">Teichococcus aerophilus</name>
    <dbReference type="NCBI Taxonomy" id="1224513"/>
    <lineage>
        <taxon>Bacteria</taxon>
        <taxon>Pseudomonadati</taxon>
        <taxon>Pseudomonadota</taxon>
        <taxon>Alphaproteobacteria</taxon>
        <taxon>Acetobacterales</taxon>
        <taxon>Roseomonadaceae</taxon>
        <taxon>Roseomonas</taxon>
    </lineage>
</organism>
<comment type="caution">
    <text evidence="6">The sequence shown here is derived from an EMBL/GenBank/DDBJ whole genome shotgun (WGS) entry which is preliminary data.</text>
</comment>
<protein>
    <submittedName>
        <fullName evidence="6">LysR family transcriptional regulator</fullName>
    </submittedName>
</protein>
<sequence>MARPLRIHAAALQYFDAVRRAGSIREGARRLNVASSAVNRQILKLEAELCAPLFERLPAGLKLTAAGEVLAHHVTTVMRDLERASSELDAIKGLRVGHVELATLEGLCHQIVPEALRAAHAAYPRLTFGVGVMGTEQIPAAIMDGDVHLGLAFEVRRRAELRQLAVARFRLGAVVRPDSPLAARAVVSLRDCLEQPLILPKLNFANRDQLHALFFQSRLPDRGQFEAGSVEMMKQLVLRGMGVAFMTRVGVEQALQRGELVHVPLHHQRGPVFSELGLYARADTSLPIAVEAAAALLATAMRECEAMEGGGEV</sequence>
<keyword evidence="4" id="KW-0804">Transcription</keyword>
<dbReference type="PANTHER" id="PTHR30419">
    <property type="entry name" value="HTH-TYPE TRANSCRIPTIONAL REGULATOR YBHD"/>
    <property type="match status" value="1"/>
</dbReference>
<evidence type="ECO:0000313" key="6">
    <source>
        <dbReference type="EMBL" id="MBC9206179.1"/>
    </source>
</evidence>
<keyword evidence="7" id="KW-1185">Reference proteome</keyword>